<gene>
    <name evidence="12" type="ordered locus">AciPR4_4034</name>
</gene>
<proteinExistence type="inferred from homology"/>
<dbReference type="PANTHER" id="PTHR33909">
    <property type="entry name" value="SEC TRANSLOCON ACCESSORY COMPLEX SUBUNIT YAJC"/>
    <property type="match status" value="1"/>
</dbReference>
<evidence type="ECO:0000256" key="1">
    <source>
        <dbReference type="ARBA" id="ARBA00004162"/>
    </source>
</evidence>
<dbReference type="InterPro" id="IPR003849">
    <property type="entry name" value="Preprotein_translocase_YajC"/>
</dbReference>
<dbReference type="Proteomes" id="UP000006844">
    <property type="component" value="Chromosome"/>
</dbReference>
<dbReference type="KEGG" id="tsa:AciPR4_4034"/>
<protein>
    <recommendedName>
        <fullName evidence="3">Sec translocon accessory complex subunit YajC</fullName>
    </recommendedName>
</protein>
<dbReference type="AlphaFoldDB" id="E8V4F9"/>
<dbReference type="Pfam" id="PF02699">
    <property type="entry name" value="YajC"/>
    <property type="match status" value="1"/>
</dbReference>
<dbReference type="EMBL" id="CP002467">
    <property type="protein sequence ID" value="ADV84783.1"/>
    <property type="molecule type" value="Genomic_DNA"/>
</dbReference>
<dbReference type="eggNOG" id="COG1862">
    <property type="taxonomic scope" value="Bacteria"/>
</dbReference>
<dbReference type="GO" id="GO:0015031">
    <property type="term" value="P:protein transport"/>
    <property type="evidence" value="ECO:0007669"/>
    <property type="project" value="UniProtKB-KW"/>
</dbReference>
<organism evidence="12 13">
    <name type="scientific">Terriglobus saanensis (strain ATCC BAA-1853 / DSM 23119 / SP1PR4)</name>
    <dbReference type="NCBI Taxonomy" id="401053"/>
    <lineage>
        <taxon>Bacteria</taxon>
        <taxon>Pseudomonadati</taxon>
        <taxon>Acidobacteriota</taxon>
        <taxon>Terriglobia</taxon>
        <taxon>Terriglobales</taxon>
        <taxon>Acidobacteriaceae</taxon>
        <taxon>Terriglobus</taxon>
    </lineage>
</organism>
<accession>E8V4F9</accession>
<keyword evidence="9" id="KW-0811">Translocation</keyword>
<evidence type="ECO:0000256" key="8">
    <source>
        <dbReference type="ARBA" id="ARBA00022989"/>
    </source>
</evidence>
<evidence type="ECO:0000256" key="4">
    <source>
        <dbReference type="ARBA" id="ARBA00022448"/>
    </source>
</evidence>
<evidence type="ECO:0000256" key="10">
    <source>
        <dbReference type="ARBA" id="ARBA00023136"/>
    </source>
</evidence>
<keyword evidence="8 11" id="KW-1133">Transmembrane helix</keyword>
<keyword evidence="4" id="KW-0813">Transport</keyword>
<dbReference type="SMART" id="SM01323">
    <property type="entry name" value="YajC"/>
    <property type="match status" value="1"/>
</dbReference>
<evidence type="ECO:0000313" key="12">
    <source>
        <dbReference type="EMBL" id="ADV84783.1"/>
    </source>
</evidence>
<name>E8V4F9_TERSS</name>
<reference evidence="12 13" key="1">
    <citation type="journal article" date="2012" name="Stand. Genomic Sci.">
        <title>Complete genome sequence of Terriglobus saanensis type strain SP1PR4(T), an Acidobacteria from tundra soil.</title>
        <authorList>
            <person name="Rawat S.R."/>
            <person name="Mannisto M.K."/>
            <person name="Starovoytov V."/>
            <person name="Goodwin L."/>
            <person name="Nolan M."/>
            <person name="Hauser L."/>
            <person name="Land M."/>
            <person name="Davenport K.W."/>
            <person name="Woyke T."/>
            <person name="Haggblom M.M."/>
        </authorList>
    </citation>
    <scope>NUCLEOTIDE SEQUENCE</scope>
    <source>
        <strain evidence="13">ATCC BAA-1853 / DSM 23119 / SP1PR4</strain>
    </source>
</reference>
<evidence type="ECO:0000256" key="11">
    <source>
        <dbReference type="SAM" id="Phobius"/>
    </source>
</evidence>
<evidence type="ECO:0000256" key="9">
    <source>
        <dbReference type="ARBA" id="ARBA00023010"/>
    </source>
</evidence>
<keyword evidence="5" id="KW-1003">Cell membrane</keyword>
<evidence type="ECO:0000313" key="13">
    <source>
        <dbReference type="Proteomes" id="UP000006844"/>
    </source>
</evidence>
<evidence type="ECO:0000256" key="6">
    <source>
        <dbReference type="ARBA" id="ARBA00022692"/>
    </source>
</evidence>
<keyword evidence="7" id="KW-0653">Protein transport</keyword>
<dbReference type="RefSeq" id="WP_013570513.1">
    <property type="nucleotide sequence ID" value="NC_014963.1"/>
</dbReference>
<sequence>MSSVPFAFLLMFQSAGSGFSSTTLLLPVFLIAMVLMSVIPNRNKQKKWQAMLAALKPGDVVTTVGGLRGTILNLRDETLTLRVAPDNIKLEFLKSAIASVTTTEEEK</sequence>
<evidence type="ECO:0000256" key="5">
    <source>
        <dbReference type="ARBA" id="ARBA00022475"/>
    </source>
</evidence>
<evidence type="ECO:0000256" key="7">
    <source>
        <dbReference type="ARBA" id="ARBA00022927"/>
    </source>
</evidence>
<dbReference type="STRING" id="401053.AciPR4_4034"/>
<comment type="similarity">
    <text evidence="2">Belongs to the YajC family.</text>
</comment>
<keyword evidence="13" id="KW-1185">Reference proteome</keyword>
<feature type="transmembrane region" description="Helical" evidence="11">
    <location>
        <begin position="6"/>
        <end position="39"/>
    </location>
</feature>
<dbReference type="NCBIfam" id="TIGR00739">
    <property type="entry name" value="yajC"/>
    <property type="match status" value="1"/>
</dbReference>
<keyword evidence="10 11" id="KW-0472">Membrane</keyword>
<keyword evidence="6 11" id="KW-0812">Transmembrane</keyword>
<dbReference type="GO" id="GO:0005886">
    <property type="term" value="C:plasma membrane"/>
    <property type="evidence" value="ECO:0007669"/>
    <property type="project" value="UniProtKB-SubCell"/>
</dbReference>
<dbReference type="PANTHER" id="PTHR33909:SF1">
    <property type="entry name" value="SEC TRANSLOCON ACCESSORY COMPLEX SUBUNIT YAJC"/>
    <property type="match status" value="1"/>
</dbReference>
<comment type="subcellular location">
    <subcellularLocation>
        <location evidence="1">Cell membrane</location>
        <topology evidence="1">Single-pass membrane protein</topology>
    </subcellularLocation>
</comment>
<evidence type="ECO:0000256" key="2">
    <source>
        <dbReference type="ARBA" id="ARBA00006742"/>
    </source>
</evidence>
<evidence type="ECO:0000256" key="3">
    <source>
        <dbReference type="ARBA" id="ARBA00014962"/>
    </source>
</evidence>
<dbReference type="HOGENOM" id="CLU_116157_5_1_0"/>